<dbReference type="InterPro" id="IPR051791">
    <property type="entry name" value="Pra-immunoreactive"/>
</dbReference>
<name>A0A4P6Y7G6_9FLAO</name>
<organism evidence="8 9">
    <name type="scientific">Flavobacterium nackdongense</name>
    <dbReference type="NCBI Taxonomy" id="2547394"/>
    <lineage>
        <taxon>Bacteria</taxon>
        <taxon>Pseudomonadati</taxon>
        <taxon>Bacteroidota</taxon>
        <taxon>Flavobacteriia</taxon>
        <taxon>Flavobacteriales</taxon>
        <taxon>Flavobacteriaceae</taxon>
        <taxon>Flavobacterium</taxon>
    </lineage>
</organism>
<dbReference type="PANTHER" id="PTHR36115:SF4">
    <property type="entry name" value="MEMBRANE PROTEIN"/>
    <property type="match status" value="1"/>
</dbReference>
<feature type="transmembrane region" description="Helical" evidence="6">
    <location>
        <begin position="12"/>
        <end position="33"/>
    </location>
</feature>
<dbReference type="GO" id="GO:0005886">
    <property type="term" value="C:plasma membrane"/>
    <property type="evidence" value="ECO:0007669"/>
    <property type="project" value="UniProtKB-SubCell"/>
</dbReference>
<dbReference type="RefSeq" id="WP_133275069.1">
    <property type="nucleotide sequence ID" value="NZ_CP037933.1"/>
</dbReference>
<feature type="transmembrane region" description="Helical" evidence="6">
    <location>
        <begin position="45"/>
        <end position="68"/>
    </location>
</feature>
<dbReference type="KEGG" id="fnk:E1750_01565"/>
<evidence type="ECO:0000256" key="4">
    <source>
        <dbReference type="ARBA" id="ARBA00022989"/>
    </source>
</evidence>
<evidence type="ECO:0000256" key="5">
    <source>
        <dbReference type="ARBA" id="ARBA00023136"/>
    </source>
</evidence>
<keyword evidence="5 6" id="KW-0472">Membrane</keyword>
<evidence type="ECO:0000256" key="3">
    <source>
        <dbReference type="ARBA" id="ARBA00022692"/>
    </source>
</evidence>
<evidence type="ECO:0000313" key="8">
    <source>
        <dbReference type="EMBL" id="QBN17538.1"/>
    </source>
</evidence>
<dbReference type="PANTHER" id="PTHR36115">
    <property type="entry name" value="PROLINE-RICH ANTIGEN HOMOLOG-RELATED"/>
    <property type="match status" value="1"/>
</dbReference>
<dbReference type="AlphaFoldDB" id="A0A4P6Y7G6"/>
<dbReference type="Pfam" id="PF06271">
    <property type="entry name" value="RDD"/>
    <property type="match status" value="1"/>
</dbReference>
<feature type="transmembrane region" description="Helical" evidence="6">
    <location>
        <begin position="89"/>
        <end position="109"/>
    </location>
</feature>
<evidence type="ECO:0000256" key="6">
    <source>
        <dbReference type="SAM" id="Phobius"/>
    </source>
</evidence>
<feature type="domain" description="RDD" evidence="7">
    <location>
        <begin position="5"/>
        <end position="122"/>
    </location>
</feature>
<dbReference type="Proteomes" id="UP000291124">
    <property type="component" value="Chromosome"/>
</dbReference>
<dbReference type="OrthoDB" id="982116at2"/>
<gene>
    <name evidence="8" type="ORF">E1750_01565</name>
</gene>
<accession>A0A4P6Y7G6</accession>
<comment type="subcellular location">
    <subcellularLocation>
        <location evidence="1">Cell membrane</location>
        <topology evidence="1">Multi-pass membrane protein</topology>
    </subcellularLocation>
</comment>
<protein>
    <submittedName>
        <fullName evidence="8">RDD family protein</fullName>
    </submittedName>
</protein>
<reference evidence="9" key="1">
    <citation type="submission" date="2019-03" db="EMBL/GenBank/DDBJ databases">
        <title>Flavobacterium sp.</title>
        <authorList>
            <person name="Kim H."/>
        </authorList>
    </citation>
    <scope>NUCLEOTIDE SEQUENCE [LARGE SCALE GENOMIC DNA]</scope>
    <source>
        <strain evidence="9">GS13</strain>
    </source>
</reference>
<evidence type="ECO:0000256" key="2">
    <source>
        <dbReference type="ARBA" id="ARBA00022475"/>
    </source>
</evidence>
<evidence type="ECO:0000259" key="7">
    <source>
        <dbReference type="Pfam" id="PF06271"/>
    </source>
</evidence>
<keyword evidence="9" id="KW-1185">Reference proteome</keyword>
<proteinExistence type="predicted"/>
<keyword evidence="4 6" id="KW-1133">Transmembrane helix</keyword>
<keyword evidence="3 6" id="KW-0812">Transmembrane</keyword>
<evidence type="ECO:0000313" key="9">
    <source>
        <dbReference type="Proteomes" id="UP000291124"/>
    </source>
</evidence>
<sequence length="130" mass="15090">MEESYPSILDRIKSTLIDTIILIACMLLFTDILEMFDNVPNWVRMFLFVSLLLYEPICLAFGGTFGNMKMKIRVRKNLDATQHINIVQSIIRYFFKVVLGWISFLAIFMSPKSRTLHDMICGSIMIKVDD</sequence>
<evidence type="ECO:0000256" key="1">
    <source>
        <dbReference type="ARBA" id="ARBA00004651"/>
    </source>
</evidence>
<dbReference type="InterPro" id="IPR010432">
    <property type="entry name" value="RDD"/>
</dbReference>
<dbReference type="EMBL" id="CP037933">
    <property type="protein sequence ID" value="QBN17538.1"/>
    <property type="molecule type" value="Genomic_DNA"/>
</dbReference>
<keyword evidence="2" id="KW-1003">Cell membrane</keyword>